<evidence type="ECO:0000256" key="1">
    <source>
        <dbReference type="ARBA" id="ARBA00004442"/>
    </source>
</evidence>
<evidence type="ECO:0000313" key="6">
    <source>
        <dbReference type="EMBL" id="KGC11416.1"/>
    </source>
</evidence>
<evidence type="ECO:0000256" key="4">
    <source>
        <dbReference type="ARBA" id="ARBA00023136"/>
    </source>
</evidence>
<keyword evidence="3" id="KW-0732">Signal</keyword>
<dbReference type="Proteomes" id="UP000029590">
    <property type="component" value="Unassembled WGS sequence"/>
</dbReference>
<evidence type="ECO:0000256" key="3">
    <source>
        <dbReference type="ARBA" id="ARBA00022729"/>
    </source>
</evidence>
<evidence type="ECO:0000256" key="2">
    <source>
        <dbReference type="ARBA" id="ARBA00005722"/>
    </source>
</evidence>
<accession>A0AAW3EX92</accession>
<proteinExistence type="inferred from homology"/>
<name>A0AAW3EX92_BURGA</name>
<reference evidence="6 7" key="1">
    <citation type="submission" date="2014-04" db="EMBL/GenBank/DDBJ databases">
        <authorList>
            <person name="Bishop-Lilly K.A."/>
            <person name="Broomall S.M."/>
            <person name="Chain P.S."/>
            <person name="Chertkov O."/>
            <person name="Coyne S.R."/>
            <person name="Daligault H.E."/>
            <person name="Davenport K.W."/>
            <person name="Erkkila T."/>
            <person name="Frey K.G."/>
            <person name="Gibbons H.S."/>
            <person name="Gu W."/>
            <person name="Jaissle J."/>
            <person name="Johnson S.L."/>
            <person name="Koroleva G.I."/>
            <person name="Ladner J.T."/>
            <person name="Lo C.-C."/>
            <person name="Minogue T.D."/>
            <person name="Munk C."/>
            <person name="Palacios G.F."/>
            <person name="Redden C.L."/>
            <person name="Rosenzweig C.N."/>
            <person name="Scholz M.B."/>
            <person name="Teshima H."/>
            <person name="Xu Y."/>
        </authorList>
    </citation>
    <scope>NUCLEOTIDE SEQUENCE [LARGE SCALE GENOMIC DNA]</scope>
    <source>
        <strain evidence="7">gladioli</strain>
    </source>
</reference>
<comment type="caution">
    <text evidence="6">The sequence shown here is derived from an EMBL/GenBank/DDBJ whole genome shotgun (WGS) entry which is preliminary data.</text>
</comment>
<sequence>MAFQPEQTGPNGRSLPLRHAMTASRFANALRASFSDAAAKEDRAAHLAREQVGAAAARRKARSTWWPFLAITSFFISSVASADDGAGSDPSGFTLLSNATNVTHWGLGAGAEVQTMPYKHYGANVAPIPLIYFDDKWVNVVGTTVDLKVGQWDSVSIALRGRVGILEGYKQSDAPVLNGMQNRDSVAFWYGPTLAWDSALGTLSSSYLFGGNKGRQASLDFRKEIQAARWTVVPHMTVEWLSGDYVDYYYGVTPSEMRPGRPAYKGSSASKVSIGTRVAYQLTEHQSVGVDISVAHLGGGITDSPLVGRRFVTGATLGYVYQFR</sequence>
<dbReference type="GO" id="GO:0009279">
    <property type="term" value="C:cell outer membrane"/>
    <property type="evidence" value="ECO:0007669"/>
    <property type="project" value="UniProtKB-SubCell"/>
</dbReference>
<dbReference type="EMBL" id="JPGG01000017">
    <property type="protein sequence ID" value="KGC11416.1"/>
    <property type="molecule type" value="Genomic_DNA"/>
</dbReference>
<dbReference type="Pfam" id="PF06629">
    <property type="entry name" value="MipA"/>
    <property type="match status" value="1"/>
</dbReference>
<keyword evidence="5" id="KW-0998">Cell outer membrane</keyword>
<comment type="similarity">
    <text evidence="2">Belongs to the MipA/OmpV family.</text>
</comment>
<comment type="subcellular location">
    <subcellularLocation>
        <location evidence="1">Cell outer membrane</location>
    </subcellularLocation>
</comment>
<keyword evidence="4" id="KW-0472">Membrane</keyword>
<organism evidence="6 7">
    <name type="scientific">Burkholderia gladioli</name>
    <name type="common">Pseudomonas marginata</name>
    <name type="synonym">Phytomonas marginata</name>
    <dbReference type="NCBI Taxonomy" id="28095"/>
    <lineage>
        <taxon>Bacteria</taxon>
        <taxon>Pseudomonadati</taxon>
        <taxon>Pseudomonadota</taxon>
        <taxon>Betaproteobacteria</taxon>
        <taxon>Burkholderiales</taxon>
        <taxon>Burkholderiaceae</taxon>
        <taxon>Burkholderia</taxon>
    </lineage>
</organism>
<dbReference type="PANTHER" id="PTHR38776">
    <property type="entry name" value="MLTA-INTERACTING PROTEIN-RELATED"/>
    <property type="match status" value="1"/>
</dbReference>
<dbReference type="InterPro" id="IPR010583">
    <property type="entry name" value="MipA"/>
</dbReference>
<evidence type="ECO:0000313" key="7">
    <source>
        <dbReference type="Proteomes" id="UP000029590"/>
    </source>
</evidence>
<dbReference type="AlphaFoldDB" id="A0AAW3EX92"/>
<evidence type="ECO:0000256" key="5">
    <source>
        <dbReference type="ARBA" id="ARBA00023237"/>
    </source>
</evidence>
<dbReference type="PANTHER" id="PTHR38776:SF1">
    <property type="entry name" value="MLTA-INTERACTING PROTEIN-RELATED"/>
    <property type="match status" value="1"/>
</dbReference>
<gene>
    <name evidence="6" type="ORF">DM48_7368</name>
</gene>
<protein>
    <submittedName>
        <fullName evidence="6">MltA-interacting MipA family protein</fullName>
    </submittedName>
</protein>
<dbReference type="RefSeq" id="WP_227742942.1">
    <property type="nucleotide sequence ID" value="NZ_CADEVY010000015.1"/>
</dbReference>
<dbReference type="KEGG" id="bgo:BM43_4126"/>